<dbReference type="EMBL" id="WIXE01008143">
    <property type="protein sequence ID" value="KAK5979653.1"/>
    <property type="molecule type" value="Genomic_DNA"/>
</dbReference>
<evidence type="ECO:0000313" key="1">
    <source>
        <dbReference type="EMBL" id="KAK5979653.1"/>
    </source>
</evidence>
<evidence type="ECO:0000313" key="2">
    <source>
        <dbReference type="Proteomes" id="UP001331761"/>
    </source>
</evidence>
<accession>A0AAN8IQK7</accession>
<organism evidence="1 2">
    <name type="scientific">Trichostrongylus colubriformis</name>
    <name type="common">Black scour worm</name>
    <dbReference type="NCBI Taxonomy" id="6319"/>
    <lineage>
        <taxon>Eukaryota</taxon>
        <taxon>Metazoa</taxon>
        <taxon>Ecdysozoa</taxon>
        <taxon>Nematoda</taxon>
        <taxon>Chromadorea</taxon>
        <taxon>Rhabditida</taxon>
        <taxon>Rhabditina</taxon>
        <taxon>Rhabditomorpha</taxon>
        <taxon>Strongyloidea</taxon>
        <taxon>Trichostrongylidae</taxon>
        <taxon>Trichostrongylus</taxon>
    </lineage>
</organism>
<proteinExistence type="predicted"/>
<name>A0AAN8IQK7_TRICO</name>
<gene>
    <name evidence="1" type="ORF">GCK32_020182</name>
</gene>
<sequence length="84" mass="9887">MTLLSLQGENFVIYDAYWNLATFTGATKRYFPKLPRNLLGIIYTGGNTMLMYTKQNTIKVYNARKYRILQEYPLKINEYFGCLL</sequence>
<comment type="caution">
    <text evidence="1">The sequence shown here is derived from an EMBL/GenBank/DDBJ whole genome shotgun (WGS) entry which is preliminary data.</text>
</comment>
<dbReference type="AlphaFoldDB" id="A0AAN8IQK7"/>
<dbReference type="Proteomes" id="UP001331761">
    <property type="component" value="Unassembled WGS sequence"/>
</dbReference>
<protein>
    <submittedName>
        <fullName evidence="1">Uncharacterized protein</fullName>
    </submittedName>
</protein>
<reference evidence="1 2" key="1">
    <citation type="submission" date="2019-10" db="EMBL/GenBank/DDBJ databases">
        <title>Assembly and Annotation for the nematode Trichostrongylus colubriformis.</title>
        <authorList>
            <person name="Martin J."/>
        </authorList>
    </citation>
    <scope>NUCLEOTIDE SEQUENCE [LARGE SCALE GENOMIC DNA]</scope>
    <source>
        <strain evidence="1">G859</strain>
        <tissue evidence="1">Whole worm</tissue>
    </source>
</reference>
<keyword evidence="2" id="KW-1185">Reference proteome</keyword>